<dbReference type="Proteomes" id="UP000680865">
    <property type="component" value="Unassembled WGS sequence"/>
</dbReference>
<comment type="caution">
    <text evidence="4">The sequence shown here is derived from an EMBL/GenBank/DDBJ whole genome shotgun (WGS) entry which is preliminary data.</text>
</comment>
<evidence type="ECO:0000259" key="3">
    <source>
        <dbReference type="Pfam" id="PF00144"/>
    </source>
</evidence>
<dbReference type="Pfam" id="PF00144">
    <property type="entry name" value="Beta-lactamase"/>
    <property type="match status" value="1"/>
</dbReference>
<evidence type="ECO:0000256" key="1">
    <source>
        <dbReference type="SAM" id="MobiDB-lite"/>
    </source>
</evidence>
<proteinExistence type="predicted"/>
<dbReference type="GO" id="GO:0016787">
    <property type="term" value="F:hydrolase activity"/>
    <property type="evidence" value="ECO:0007669"/>
    <property type="project" value="UniProtKB-KW"/>
</dbReference>
<accession>A0A919S9Q5</accession>
<gene>
    <name evidence="4" type="ORF">Aco04nite_06100</name>
</gene>
<keyword evidence="2" id="KW-0732">Signal</keyword>
<dbReference type="InterPro" id="IPR050491">
    <property type="entry name" value="AmpC-like"/>
</dbReference>
<dbReference type="PANTHER" id="PTHR46825">
    <property type="entry name" value="D-ALANYL-D-ALANINE-CARBOXYPEPTIDASE/ENDOPEPTIDASE AMPH"/>
    <property type="match status" value="1"/>
</dbReference>
<keyword evidence="4" id="KW-0378">Hydrolase</keyword>
<name>A0A919S9Q5_9ACTN</name>
<protein>
    <submittedName>
        <fullName evidence="4">Serine hydrolase</fullName>
    </submittedName>
</protein>
<sequence>MSVRRLSGRHVAAAVTAFALLAAAGQPAAAAVRHPLAQPPSVQPSQSQPLQNQSTPAQSQAQAQAQARGQGQGAVKDPVLDGLRGIVAEDGWPGALASVEARGGRTRDLVAGVAQLGTHRAVPVDGQVRIGSNTKTFVSVVVLQLVAEKKVVLDAPVETYLPGLLRGDGIDGRKITVRQLLQHTSGLPNYTDYLALENESDLHRYFEPRDLLDAALAHPAVFAPGTSWSYSNTNYVVAGLLVEKVTGRPIIEQVTERVIERAGLKHTYFPPVGEEVIRERHPNGYTPEDSGKLLDVTDLDPSWGWAAGQMVATPSDLNEFFTALLNGKLMPAAQLAEMKKTVETTDFIPGARYGLGLMSFPLTCGGLAWGHGGDIPGYETRGGVTGDGRAVQVAVTSLPSTEEQANGVMEFVDMALCATK</sequence>
<evidence type="ECO:0000313" key="4">
    <source>
        <dbReference type="EMBL" id="GIM67398.1"/>
    </source>
</evidence>
<feature type="compositionally biased region" description="Low complexity" evidence="1">
    <location>
        <begin position="43"/>
        <end position="69"/>
    </location>
</feature>
<dbReference type="InterPro" id="IPR001466">
    <property type="entry name" value="Beta-lactam-related"/>
</dbReference>
<dbReference type="RefSeq" id="WP_212995644.1">
    <property type="nucleotide sequence ID" value="NZ_BAAATW010000009.1"/>
</dbReference>
<keyword evidence="5" id="KW-1185">Reference proteome</keyword>
<dbReference type="EMBL" id="BOQP01000003">
    <property type="protein sequence ID" value="GIM67398.1"/>
    <property type="molecule type" value="Genomic_DNA"/>
</dbReference>
<feature type="region of interest" description="Disordered" evidence="1">
    <location>
        <begin position="32"/>
        <end position="76"/>
    </location>
</feature>
<reference evidence="4" key="1">
    <citation type="submission" date="2021-03" db="EMBL/GenBank/DDBJ databases">
        <title>Whole genome shotgun sequence of Actinoplanes consettensis NBRC 14913.</title>
        <authorList>
            <person name="Komaki H."/>
            <person name="Tamura T."/>
        </authorList>
    </citation>
    <scope>NUCLEOTIDE SEQUENCE</scope>
    <source>
        <strain evidence="4">NBRC 14913</strain>
    </source>
</reference>
<organism evidence="4 5">
    <name type="scientific">Winogradskya consettensis</name>
    <dbReference type="NCBI Taxonomy" id="113560"/>
    <lineage>
        <taxon>Bacteria</taxon>
        <taxon>Bacillati</taxon>
        <taxon>Actinomycetota</taxon>
        <taxon>Actinomycetes</taxon>
        <taxon>Micromonosporales</taxon>
        <taxon>Micromonosporaceae</taxon>
        <taxon>Winogradskya</taxon>
    </lineage>
</organism>
<feature type="domain" description="Beta-lactamase-related" evidence="3">
    <location>
        <begin position="86"/>
        <end position="401"/>
    </location>
</feature>
<evidence type="ECO:0000256" key="2">
    <source>
        <dbReference type="SAM" id="SignalP"/>
    </source>
</evidence>
<evidence type="ECO:0000313" key="5">
    <source>
        <dbReference type="Proteomes" id="UP000680865"/>
    </source>
</evidence>
<feature type="chain" id="PRO_5038035785" evidence="2">
    <location>
        <begin position="31"/>
        <end position="420"/>
    </location>
</feature>
<feature type="signal peptide" evidence="2">
    <location>
        <begin position="1"/>
        <end position="30"/>
    </location>
</feature>
<dbReference type="SUPFAM" id="SSF56601">
    <property type="entry name" value="beta-lactamase/transpeptidase-like"/>
    <property type="match status" value="1"/>
</dbReference>
<dbReference type="PANTHER" id="PTHR46825:SF7">
    <property type="entry name" value="D-ALANYL-D-ALANINE CARBOXYPEPTIDASE"/>
    <property type="match status" value="1"/>
</dbReference>
<dbReference type="AlphaFoldDB" id="A0A919S9Q5"/>
<dbReference type="Gene3D" id="3.40.710.10">
    <property type="entry name" value="DD-peptidase/beta-lactamase superfamily"/>
    <property type="match status" value="1"/>
</dbReference>
<dbReference type="InterPro" id="IPR012338">
    <property type="entry name" value="Beta-lactam/transpept-like"/>
</dbReference>